<reference evidence="1 2" key="1">
    <citation type="submission" date="2018-04" db="EMBL/GenBank/DDBJ databases">
        <title>Cupriavidus necator CR12 genome sequencing and assembly.</title>
        <authorList>
            <person name="Ben Fekih I."/>
            <person name="Mazhar H.S."/>
            <person name="Bello S.K."/>
            <person name="Rensing C."/>
        </authorList>
    </citation>
    <scope>NUCLEOTIDE SEQUENCE [LARGE SCALE GENOMIC DNA]</scope>
    <source>
        <strain evidence="1 2">CR12</strain>
    </source>
</reference>
<gene>
    <name evidence="1" type="ORF">DDK22_36930</name>
</gene>
<name>A0A367P7H5_CUPNE</name>
<evidence type="ECO:0000313" key="2">
    <source>
        <dbReference type="Proteomes" id="UP000253501"/>
    </source>
</evidence>
<evidence type="ECO:0000313" key="1">
    <source>
        <dbReference type="EMBL" id="RCJ03514.1"/>
    </source>
</evidence>
<accession>A0A367P7H5</accession>
<dbReference type="AlphaFoldDB" id="A0A367P7H5"/>
<dbReference type="Proteomes" id="UP000253501">
    <property type="component" value="Unassembled WGS sequence"/>
</dbReference>
<organism evidence="1 2">
    <name type="scientific">Cupriavidus necator</name>
    <name type="common">Alcaligenes eutrophus</name>
    <name type="synonym">Ralstonia eutropha</name>
    <dbReference type="NCBI Taxonomy" id="106590"/>
    <lineage>
        <taxon>Bacteria</taxon>
        <taxon>Pseudomonadati</taxon>
        <taxon>Pseudomonadota</taxon>
        <taxon>Betaproteobacteria</taxon>
        <taxon>Burkholderiales</taxon>
        <taxon>Burkholderiaceae</taxon>
        <taxon>Cupriavidus</taxon>
    </lineage>
</organism>
<dbReference type="InterPro" id="IPR018691">
    <property type="entry name" value="DUF2188"/>
</dbReference>
<dbReference type="Pfam" id="PF09954">
    <property type="entry name" value="DUF2188"/>
    <property type="match status" value="1"/>
</dbReference>
<comment type="caution">
    <text evidence="1">The sequence shown here is derived from an EMBL/GenBank/DDBJ whole genome shotgun (WGS) entry which is preliminary data.</text>
</comment>
<sequence>MPNVHVVPSGDQWNVELEGGVGGTSAFDNQEEAICSRLAKRQQAELIVHGREVAIRMRNAYGNDPRDVKG</sequence>
<proteinExistence type="predicted"/>
<protein>
    <submittedName>
        <fullName evidence="1">DUF2188 domain-containing protein</fullName>
    </submittedName>
</protein>
<dbReference type="EMBL" id="QDHA01000150">
    <property type="protein sequence ID" value="RCJ03514.1"/>
    <property type="molecule type" value="Genomic_DNA"/>
</dbReference>